<reference evidence="2" key="1">
    <citation type="journal article" date="2023" name="PLoS Negl. Trop. Dis.">
        <title>A genome sequence for Biomphalaria pfeifferi, the major vector snail for the human-infecting parasite Schistosoma mansoni.</title>
        <authorList>
            <person name="Bu L."/>
            <person name="Lu L."/>
            <person name="Laidemitt M.R."/>
            <person name="Zhang S.M."/>
            <person name="Mutuku M."/>
            <person name="Mkoji G."/>
            <person name="Steinauer M."/>
            <person name="Loker E.S."/>
        </authorList>
    </citation>
    <scope>NUCLEOTIDE SEQUENCE</scope>
    <source>
        <strain evidence="2">KasaAsao</strain>
    </source>
</reference>
<keyword evidence="1" id="KW-0472">Membrane</keyword>
<evidence type="ECO:0000313" key="3">
    <source>
        <dbReference type="Proteomes" id="UP001233172"/>
    </source>
</evidence>
<proteinExistence type="predicted"/>
<gene>
    <name evidence="2" type="ORF">Bpfe_016172</name>
</gene>
<dbReference type="AlphaFoldDB" id="A0AAD8BGW5"/>
<protein>
    <submittedName>
        <fullName evidence="2">Uncharacterized protein</fullName>
    </submittedName>
</protein>
<evidence type="ECO:0000313" key="2">
    <source>
        <dbReference type="EMBL" id="KAK0054344.1"/>
    </source>
</evidence>
<reference evidence="2" key="2">
    <citation type="submission" date="2023-04" db="EMBL/GenBank/DDBJ databases">
        <authorList>
            <person name="Bu L."/>
            <person name="Lu L."/>
            <person name="Laidemitt M.R."/>
            <person name="Zhang S.M."/>
            <person name="Mutuku M."/>
            <person name="Mkoji G."/>
            <person name="Steinauer M."/>
            <person name="Loker E.S."/>
        </authorList>
    </citation>
    <scope>NUCLEOTIDE SEQUENCE</scope>
    <source>
        <strain evidence="2">KasaAsao</strain>
        <tissue evidence="2">Whole Snail</tissue>
    </source>
</reference>
<organism evidence="2 3">
    <name type="scientific">Biomphalaria pfeifferi</name>
    <name type="common">Bloodfluke planorb</name>
    <name type="synonym">Freshwater snail</name>
    <dbReference type="NCBI Taxonomy" id="112525"/>
    <lineage>
        <taxon>Eukaryota</taxon>
        <taxon>Metazoa</taxon>
        <taxon>Spiralia</taxon>
        <taxon>Lophotrochozoa</taxon>
        <taxon>Mollusca</taxon>
        <taxon>Gastropoda</taxon>
        <taxon>Heterobranchia</taxon>
        <taxon>Euthyneura</taxon>
        <taxon>Panpulmonata</taxon>
        <taxon>Hygrophila</taxon>
        <taxon>Lymnaeoidea</taxon>
        <taxon>Planorbidae</taxon>
        <taxon>Biomphalaria</taxon>
    </lineage>
</organism>
<dbReference type="Proteomes" id="UP001233172">
    <property type="component" value="Unassembled WGS sequence"/>
</dbReference>
<keyword evidence="3" id="KW-1185">Reference proteome</keyword>
<keyword evidence="1" id="KW-0812">Transmembrane</keyword>
<name>A0AAD8BGW5_BIOPF</name>
<feature type="transmembrane region" description="Helical" evidence="1">
    <location>
        <begin position="170"/>
        <end position="191"/>
    </location>
</feature>
<keyword evidence="1" id="KW-1133">Transmembrane helix</keyword>
<evidence type="ECO:0000256" key="1">
    <source>
        <dbReference type="SAM" id="Phobius"/>
    </source>
</evidence>
<comment type="caution">
    <text evidence="2">The sequence shown here is derived from an EMBL/GenBank/DDBJ whole genome shotgun (WGS) entry which is preliminary data.</text>
</comment>
<accession>A0AAD8BGW5</accession>
<sequence>MMVSMAMTVTMYYQLWPVTFFWASSDGGKVERMYSPKYYIEETIYRNKEECEREGNNLTAGVDKEKIRKIRIRQYQSPENLCDYGIVEFKDIITLRAYVYIGAYTSWLVEKQFGFQRHWQYIPTRIDCLIKFTSKETYESTSPGMYSCEAFIIYNEGQVVFIFRTTLPRLFWYIPYSFFYYLPLLGAQGIYKKIETKKFFIKDDIYQSLNECMSTTVKRTKQRPPDEAFPEIVFEPNTKRSMSCEFGMVERVDYIFMRAKLILRQFDWFLYKVITVVKVDRNSSEKTLCRLRLEGSNLKTCRLIDYAENTYCDCVLSKVGYYRSVQVNMTKPVDVTDMFNLYHIVWYDSEQSEKLIGSRPVWSSPWKVKGIIYQSLEKCRRSGNSRNLIIYQSKSGATLVSLHQRLPLGLLLQTCTLLVTIAGVL</sequence>
<dbReference type="EMBL" id="JASAOG010000078">
    <property type="protein sequence ID" value="KAK0054344.1"/>
    <property type="molecule type" value="Genomic_DNA"/>
</dbReference>